<dbReference type="InterPro" id="IPR010921">
    <property type="entry name" value="Trp_repressor/repl_initiator"/>
</dbReference>
<dbReference type="InterPro" id="IPR002514">
    <property type="entry name" value="Transposase_8"/>
</dbReference>
<dbReference type="Pfam" id="PF01527">
    <property type="entry name" value="HTH_Tnp_1"/>
    <property type="match status" value="1"/>
</dbReference>
<gene>
    <name evidence="1" type="ORF">GA0071312_1319</name>
</gene>
<dbReference type="Proteomes" id="UP000182800">
    <property type="component" value="Unassembled WGS sequence"/>
</dbReference>
<evidence type="ECO:0000313" key="1">
    <source>
        <dbReference type="EMBL" id="SCC80178.1"/>
    </source>
</evidence>
<comment type="caution">
    <text evidence="1">The sequence shown here is derived from an EMBL/GenBank/DDBJ whole genome shotgun (WGS) entry which is preliminary data.</text>
</comment>
<accession>A0ABY0K7F9</accession>
<protein>
    <submittedName>
        <fullName evidence="1">Transposase</fullName>
    </submittedName>
</protein>
<dbReference type="PANTHER" id="PTHR37936">
    <property type="entry name" value="TRANSPOSASE INSC FOR INSERTION ELEMENT IS2A-RELATED"/>
    <property type="match status" value="1"/>
</dbReference>
<sequence>MGEDVKMDVLLDGSSGRVSRLEVIEGASGRRQRTREERARIAAESLLPGVRVSDIARKYDATRWQIYTWRKRLRKGELVLPESAASLPFFAQLVAEEGGSHIGQPQGPPIEEAGESGMTEIVLGDAMIRVGGHVDEAQLTRIIRAVRAAAP</sequence>
<keyword evidence="2" id="KW-1185">Reference proteome</keyword>
<dbReference type="SUPFAM" id="SSF48295">
    <property type="entry name" value="TrpR-like"/>
    <property type="match status" value="1"/>
</dbReference>
<proteinExistence type="predicted"/>
<dbReference type="EMBL" id="FMBM01000002">
    <property type="protein sequence ID" value="SCC80178.1"/>
    <property type="molecule type" value="Genomic_DNA"/>
</dbReference>
<organism evidence="1 2">
    <name type="scientific">Saliniramus fredricksonii</name>
    <dbReference type="NCBI Taxonomy" id="1653334"/>
    <lineage>
        <taxon>Bacteria</taxon>
        <taxon>Pseudomonadati</taxon>
        <taxon>Pseudomonadota</taxon>
        <taxon>Alphaproteobacteria</taxon>
        <taxon>Hyphomicrobiales</taxon>
        <taxon>Salinarimonadaceae</taxon>
        <taxon>Saliniramus</taxon>
    </lineage>
</organism>
<name>A0ABY0K7F9_9HYPH</name>
<reference evidence="1 2" key="1">
    <citation type="submission" date="2016-08" db="EMBL/GenBank/DDBJ databases">
        <authorList>
            <person name="Varghese N."/>
            <person name="Submissions Spin"/>
        </authorList>
    </citation>
    <scope>NUCLEOTIDE SEQUENCE [LARGE SCALE GENOMIC DNA]</scope>
    <source>
        <strain evidence="1 2">HL-109</strain>
    </source>
</reference>
<dbReference type="PANTHER" id="PTHR37936:SF3">
    <property type="entry name" value="TRANSPOSASE INSC FOR INSERTION ELEMENT IS2A-RELATED"/>
    <property type="match status" value="1"/>
</dbReference>
<evidence type="ECO:0000313" key="2">
    <source>
        <dbReference type="Proteomes" id="UP000182800"/>
    </source>
</evidence>